<dbReference type="CTD" id="36373424"/>
<dbReference type="GeneID" id="36373424"/>
<accession>A0A090KYU1</accession>
<sequence>MYYQAKSTAAYYPFQQRKMKSIHLKISNCLPMITPPMSLSKTATHKENVAFYLEHSHHILSSSIHNNKGNILLSS</sequence>
<evidence type="ECO:0000313" key="1">
    <source>
        <dbReference type="EMBL" id="CEF61057.1"/>
    </source>
</evidence>
<dbReference type="RefSeq" id="XP_024500266.1">
    <property type="nucleotide sequence ID" value="XM_024646044.1"/>
</dbReference>
<gene>
    <name evidence="1 3 4" type="ORF">SRAE_0000018700</name>
</gene>
<evidence type="ECO:0000313" key="3">
    <source>
        <dbReference type="WBParaSite" id="SRAE_0000018700.1"/>
    </source>
</evidence>
<dbReference type="EMBL" id="LN609405">
    <property type="protein sequence ID" value="CEF61057.1"/>
    <property type="molecule type" value="Genomic_DNA"/>
</dbReference>
<evidence type="ECO:0000313" key="4">
    <source>
        <dbReference type="WormBase" id="SRAE_0000018700"/>
    </source>
</evidence>
<reference evidence="1" key="2">
    <citation type="submission" date="2014-09" db="EMBL/GenBank/DDBJ databases">
        <authorList>
            <person name="Aslett A.Martin."/>
        </authorList>
    </citation>
    <scope>NUCLEOTIDE SEQUENCE</scope>
    <source>
        <strain evidence="1">ED321 Heterogonic</strain>
    </source>
</reference>
<dbReference type="WBParaSite" id="SRAE_0000018700.1">
    <property type="protein sequence ID" value="SRAE_0000018700.1"/>
    <property type="gene ID" value="WBGene00255926"/>
</dbReference>
<name>A0A090KYU1_STRRB</name>
<evidence type="ECO:0000313" key="2">
    <source>
        <dbReference type="Proteomes" id="UP000035682"/>
    </source>
</evidence>
<organism evidence="1">
    <name type="scientific">Strongyloides ratti</name>
    <name type="common">Parasitic roundworm</name>
    <dbReference type="NCBI Taxonomy" id="34506"/>
    <lineage>
        <taxon>Eukaryota</taxon>
        <taxon>Metazoa</taxon>
        <taxon>Ecdysozoa</taxon>
        <taxon>Nematoda</taxon>
        <taxon>Chromadorea</taxon>
        <taxon>Rhabditida</taxon>
        <taxon>Tylenchina</taxon>
        <taxon>Panagrolaimomorpha</taxon>
        <taxon>Strongyloidoidea</taxon>
        <taxon>Strongyloididae</taxon>
        <taxon>Strongyloides</taxon>
    </lineage>
</organism>
<reference evidence="2" key="1">
    <citation type="submission" date="2014-09" db="EMBL/GenBank/DDBJ databases">
        <authorList>
            <person name="Martin A.A."/>
        </authorList>
    </citation>
    <scope>NUCLEOTIDE SEQUENCE</scope>
    <source>
        <strain evidence="2">ED321</strain>
    </source>
</reference>
<dbReference type="Proteomes" id="UP000035682">
    <property type="component" value="Unplaced"/>
</dbReference>
<dbReference type="AlphaFoldDB" id="A0A090KYU1"/>
<reference evidence="3" key="3">
    <citation type="submission" date="2020-12" db="UniProtKB">
        <authorList>
            <consortium name="WormBaseParasite"/>
        </authorList>
    </citation>
    <scope>IDENTIFICATION</scope>
</reference>
<dbReference type="WormBase" id="SRAE_0000018700">
    <property type="protein sequence ID" value="SRP06113"/>
    <property type="gene ID" value="WBGene00255926"/>
</dbReference>
<keyword evidence="2" id="KW-1185">Reference proteome</keyword>
<protein>
    <submittedName>
        <fullName evidence="3">Ovule protein</fullName>
    </submittedName>
</protein>
<proteinExistence type="predicted"/>